<dbReference type="GO" id="GO:0030436">
    <property type="term" value="P:asexual sporulation"/>
    <property type="evidence" value="ECO:0007669"/>
    <property type="project" value="UniProtKB-UniRule"/>
</dbReference>
<name>A0A562QR91_9BACI</name>
<dbReference type="GO" id="GO:0042601">
    <property type="term" value="C:endospore-forming forespore"/>
    <property type="evidence" value="ECO:0007669"/>
    <property type="project" value="InterPro"/>
</dbReference>
<dbReference type="AlphaFoldDB" id="A0A562QR91"/>
<reference evidence="4 5" key="1">
    <citation type="journal article" date="2015" name="Stand. Genomic Sci.">
        <title>Genomic Encyclopedia of Bacterial and Archaeal Type Strains, Phase III: the genomes of soil and plant-associated and newly described type strains.</title>
        <authorList>
            <person name="Whitman W.B."/>
            <person name="Woyke T."/>
            <person name="Klenk H.P."/>
            <person name="Zhou Y."/>
            <person name="Lilburn T.G."/>
            <person name="Beck B.J."/>
            <person name="De Vos P."/>
            <person name="Vandamme P."/>
            <person name="Eisen J.A."/>
            <person name="Garrity G."/>
            <person name="Hugenholtz P."/>
            <person name="Kyrpides N.C."/>
        </authorList>
    </citation>
    <scope>NUCLEOTIDE SEQUENCE [LARGE SCALE GENOMIC DNA]</scope>
    <source>
        <strain evidence="4 5">CGMCC 1.10116</strain>
    </source>
</reference>
<organism evidence="4 5">
    <name type="scientific">Halalkalibacter nanhaiisediminis</name>
    <dbReference type="NCBI Taxonomy" id="688079"/>
    <lineage>
        <taxon>Bacteria</taxon>
        <taxon>Bacillati</taxon>
        <taxon>Bacillota</taxon>
        <taxon>Bacilli</taxon>
        <taxon>Bacillales</taxon>
        <taxon>Bacillaceae</taxon>
        <taxon>Halalkalibacter</taxon>
    </lineage>
</organism>
<keyword evidence="5" id="KW-1185">Reference proteome</keyword>
<evidence type="ECO:0000313" key="4">
    <source>
        <dbReference type="EMBL" id="TWI59279.1"/>
    </source>
</evidence>
<evidence type="ECO:0000256" key="3">
    <source>
        <dbReference type="SAM" id="MobiDB-lite"/>
    </source>
</evidence>
<comment type="caution">
    <text evidence="4">The sequence shown here is derived from an EMBL/GenBank/DDBJ whole genome shotgun (WGS) entry which is preliminary data.</text>
</comment>
<keyword evidence="1" id="KW-0749">Sporulation</keyword>
<dbReference type="OrthoDB" id="2692139at2"/>
<dbReference type="Pfam" id="PF08175">
    <property type="entry name" value="SspO"/>
    <property type="match status" value="1"/>
</dbReference>
<evidence type="ECO:0000313" key="5">
    <source>
        <dbReference type="Proteomes" id="UP000315711"/>
    </source>
</evidence>
<gene>
    <name evidence="4" type="ORF">IQ10_00994</name>
</gene>
<dbReference type="NCBIfam" id="TIGR02864">
    <property type="entry name" value="spore_sspO"/>
    <property type="match status" value="1"/>
</dbReference>
<sequence length="53" mass="5958">MTKKKANHQVSGMNHAKAQGKDVGYNGAFQTEIGDEPLSETQRQNNKKTKKRQ</sequence>
<dbReference type="RefSeq" id="WP_144449350.1">
    <property type="nucleotide sequence ID" value="NZ_VLKZ01000002.1"/>
</dbReference>
<accession>A0A562QR91</accession>
<dbReference type="Proteomes" id="UP000315711">
    <property type="component" value="Unassembled WGS sequence"/>
</dbReference>
<evidence type="ECO:0000256" key="2">
    <source>
        <dbReference type="NCBIfam" id="TIGR02864"/>
    </source>
</evidence>
<dbReference type="GO" id="GO:0030435">
    <property type="term" value="P:sporulation resulting in formation of a cellular spore"/>
    <property type="evidence" value="ECO:0007669"/>
    <property type="project" value="UniProtKB-KW"/>
</dbReference>
<evidence type="ECO:0000256" key="1">
    <source>
        <dbReference type="ARBA" id="ARBA00022969"/>
    </source>
</evidence>
<proteinExistence type="predicted"/>
<dbReference type="InterPro" id="IPR012613">
    <property type="entry name" value="SASP_SspO"/>
</dbReference>
<feature type="region of interest" description="Disordered" evidence="3">
    <location>
        <begin position="1"/>
        <end position="53"/>
    </location>
</feature>
<dbReference type="EMBL" id="VLKZ01000002">
    <property type="protein sequence ID" value="TWI59279.1"/>
    <property type="molecule type" value="Genomic_DNA"/>
</dbReference>
<protein>
    <recommendedName>
        <fullName evidence="2">Small acid-soluble spore protein O</fullName>
    </recommendedName>
</protein>